<dbReference type="PROSITE" id="PS50801">
    <property type="entry name" value="STAS"/>
    <property type="match status" value="1"/>
</dbReference>
<dbReference type="PANTHER" id="PTHR11814">
    <property type="entry name" value="SULFATE TRANSPORTER"/>
    <property type="match status" value="1"/>
</dbReference>
<dbReference type="EMBL" id="JANPWB010000008">
    <property type="protein sequence ID" value="KAJ1161355.1"/>
    <property type="molecule type" value="Genomic_DNA"/>
</dbReference>
<organism evidence="7 8">
    <name type="scientific">Pleurodeles waltl</name>
    <name type="common">Iberian ribbed newt</name>
    <dbReference type="NCBI Taxonomy" id="8319"/>
    <lineage>
        <taxon>Eukaryota</taxon>
        <taxon>Metazoa</taxon>
        <taxon>Chordata</taxon>
        <taxon>Craniata</taxon>
        <taxon>Vertebrata</taxon>
        <taxon>Euteleostomi</taxon>
        <taxon>Amphibia</taxon>
        <taxon>Batrachia</taxon>
        <taxon>Caudata</taxon>
        <taxon>Salamandroidea</taxon>
        <taxon>Salamandridae</taxon>
        <taxon>Pleurodelinae</taxon>
        <taxon>Pleurodeles</taxon>
    </lineage>
</organism>
<comment type="subcellular location">
    <subcellularLocation>
        <location evidence="1">Membrane</location>
        <topology evidence="1">Multi-pass membrane protein</topology>
    </subcellularLocation>
</comment>
<feature type="transmembrane region" description="Helical" evidence="5">
    <location>
        <begin position="252"/>
        <end position="270"/>
    </location>
</feature>
<feature type="transmembrane region" description="Helical" evidence="5">
    <location>
        <begin position="374"/>
        <end position="391"/>
    </location>
</feature>
<reference evidence="7" key="1">
    <citation type="journal article" date="2022" name="bioRxiv">
        <title>Sequencing and chromosome-scale assembly of the giantPleurodeles waltlgenome.</title>
        <authorList>
            <person name="Brown T."/>
            <person name="Elewa A."/>
            <person name="Iarovenko S."/>
            <person name="Subramanian E."/>
            <person name="Araus A.J."/>
            <person name="Petzold A."/>
            <person name="Susuki M."/>
            <person name="Suzuki K.-i.T."/>
            <person name="Hayashi T."/>
            <person name="Toyoda A."/>
            <person name="Oliveira C."/>
            <person name="Osipova E."/>
            <person name="Leigh N.D."/>
            <person name="Simon A."/>
            <person name="Yun M.H."/>
        </authorList>
    </citation>
    <scope>NUCLEOTIDE SEQUENCE</scope>
    <source>
        <strain evidence="7">20211129_DDA</strain>
        <tissue evidence="7">Liver</tissue>
    </source>
</reference>
<feature type="transmembrane region" description="Helical" evidence="5">
    <location>
        <begin position="527"/>
        <end position="547"/>
    </location>
</feature>
<dbReference type="InterPro" id="IPR018045">
    <property type="entry name" value="S04_transporter_CS"/>
</dbReference>
<dbReference type="GO" id="GO:0008271">
    <property type="term" value="F:secondary active sulfate transmembrane transporter activity"/>
    <property type="evidence" value="ECO:0007669"/>
    <property type="project" value="InterPro"/>
</dbReference>
<feature type="transmembrane region" description="Helical" evidence="5">
    <location>
        <begin position="585"/>
        <end position="609"/>
    </location>
</feature>
<dbReference type="Pfam" id="PF00916">
    <property type="entry name" value="Sulfate_transp"/>
    <property type="match status" value="1"/>
</dbReference>
<accession>A0AAV7SAZ5</accession>
<evidence type="ECO:0000256" key="5">
    <source>
        <dbReference type="SAM" id="Phobius"/>
    </source>
</evidence>
<dbReference type="InterPro" id="IPR036513">
    <property type="entry name" value="STAS_dom_sf"/>
</dbReference>
<name>A0AAV7SAZ5_PLEWA</name>
<evidence type="ECO:0000256" key="1">
    <source>
        <dbReference type="ARBA" id="ARBA00004141"/>
    </source>
</evidence>
<keyword evidence="3 5" id="KW-1133">Transmembrane helix</keyword>
<sequence length="885" mass="97920">MDSNRDGAIQPSPEGWIIEKVAGLLECRYQQYAALTPPQDRGSKPSVYLRPSWHWGGGEYLPRLENLSVAAAERQEGAMAVSGLSTPDGGIRRREAIQRHKRMCGLNISVLPGQLNCERGELQQWWQGQVPRSAGVVVAALDESCLPERLKREQRIPIHYGIRQRLFSCSRQKAKHIALTLFPVFSWIRGYRVKEWLLSDIVSGLSTGLVAVLQGLAYALLANVSPGYGLYAAFFPVLVYFVFGTSRHVSAGPFPVLSLMVGSAVTRLVPTGNSTEHASNFGNMTMEEEKIMVAASVTVLAGIVQVVMGILQIGFIVVYLSDALISGFTTAAAILVLVSQLKYIFGLKVKGYSGVISVIYTLEHIFDQITNTNIPDLLTAVIVMIIVFPVKEINARFKSKLRVPIPIEFIVVIIATGLSYAFDFKERYGVDVVGTIIKGYHPPTAANTTVLAQTVGDGISIGIVGFAVAFSVAKVYSIKHGYVIDGNQELIAFGLANIFSGSFKGFAAGTSLSRSAVQESTGGKTQVASLVSASLVMIVILALGFLLQPLQKSVLAAIIIVNLKGMLMHFNEIPALWRKDKYDCLVWVATFIASVLLDLDIGLAAGVGFELATVIFRAQFPLCTLEANVGGHDIYRNRKDYREIYEMEGLKIFRCPSPIFFANIDFFRSKLRSSVGFDPVRILRKRNKALRKIRKLLKKGELRLTPEGIINTSYECQESDDEELDNNHIEELDLPTYTADLPLNIDWNKDLPNNIIVPKIDVHSVIIDFGAVSFLDISAMKGVKAALKEFIRIEVDVYIVGIDSQLIEKLERCEFFDSEITTSIFYLTIHDAVLHVQIKRSMLSSTKCCSCPEKEDNVQHSEHEQVSDNWSLRQRTHSVLVGTRF</sequence>
<comment type="caution">
    <text evidence="7">The sequence shown here is derived from an EMBL/GenBank/DDBJ whole genome shotgun (WGS) entry which is preliminary data.</text>
</comment>
<dbReference type="Proteomes" id="UP001066276">
    <property type="component" value="Chromosome 4_2"/>
</dbReference>
<dbReference type="InterPro" id="IPR011547">
    <property type="entry name" value="SLC26A/SulP_dom"/>
</dbReference>
<dbReference type="Gene3D" id="3.30.750.24">
    <property type="entry name" value="STAS domain"/>
    <property type="match status" value="1"/>
</dbReference>
<feature type="transmembrane region" description="Helical" evidence="5">
    <location>
        <begin position="459"/>
        <end position="478"/>
    </location>
</feature>
<feature type="transmembrane region" description="Helical" evidence="5">
    <location>
        <begin position="554"/>
        <end position="573"/>
    </location>
</feature>
<evidence type="ECO:0000256" key="3">
    <source>
        <dbReference type="ARBA" id="ARBA00022989"/>
    </source>
</evidence>
<feature type="domain" description="STAS" evidence="6">
    <location>
        <begin position="640"/>
        <end position="836"/>
    </location>
</feature>
<dbReference type="AlphaFoldDB" id="A0AAV7SAZ5"/>
<evidence type="ECO:0000256" key="2">
    <source>
        <dbReference type="ARBA" id="ARBA00022692"/>
    </source>
</evidence>
<evidence type="ECO:0000313" key="8">
    <source>
        <dbReference type="Proteomes" id="UP001066276"/>
    </source>
</evidence>
<feature type="transmembrane region" description="Helical" evidence="5">
    <location>
        <begin position="316"/>
        <end position="338"/>
    </location>
</feature>
<dbReference type="SUPFAM" id="SSF52091">
    <property type="entry name" value="SpoIIaa-like"/>
    <property type="match status" value="1"/>
</dbReference>
<dbReference type="GO" id="GO:0016020">
    <property type="term" value="C:membrane"/>
    <property type="evidence" value="ECO:0007669"/>
    <property type="project" value="UniProtKB-SubCell"/>
</dbReference>
<evidence type="ECO:0000259" key="6">
    <source>
        <dbReference type="PROSITE" id="PS50801"/>
    </source>
</evidence>
<feature type="transmembrane region" description="Helical" evidence="5">
    <location>
        <begin position="291"/>
        <end position="310"/>
    </location>
</feature>
<proteinExistence type="predicted"/>
<dbReference type="InterPro" id="IPR002645">
    <property type="entry name" value="STAS_dom"/>
</dbReference>
<evidence type="ECO:0000256" key="4">
    <source>
        <dbReference type="ARBA" id="ARBA00023136"/>
    </source>
</evidence>
<dbReference type="PROSITE" id="PS01130">
    <property type="entry name" value="SLC26A"/>
    <property type="match status" value="1"/>
</dbReference>
<evidence type="ECO:0000313" key="7">
    <source>
        <dbReference type="EMBL" id="KAJ1161355.1"/>
    </source>
</evidence>
<feature type="transmembrane region" description="Helical" evidence="5">
    <location>
        <begin position="201"/>
        <end position="221"/>
    </location>
</feature>
<dbReference type="NCBIfam" id="TIGR00815">
    <property type="entry name" value="sulP"/>
    <property type="match status" value="1"/>
</dbReference>
<keyword evidence="8" id="KW-1185">Reference proteome</keyword>
<feature type="transmembrane region" description="Helical" evidence="5">
    <location>
        <begin position="403"/>
        <end position="422"/>
    </location>
</feature>
<dbReference type="Pfam" id="PF01740">
    <property type="entry name" value="STAS"/>
    <property type="match status" value="1"/>
</dbReference>
<dbReference type="CDD" id="cd07042">
    <property type="entry name" value="STAS_SulP_like_sulfate_transporter"/>
    <property type="match status" value="1"/>
</dbReference>
<feature type="transmembrane region" description="Helical" evidence="5">
    <location>
        <begin position="228"/>
        <end position="246"/>
    </location>
</feature>
<protein>
    <recommendedName>
        <fullName evidence="6">STAS domain-containing protein</fullName>
    </recommendedName>
</protein>
<keyword evidence="4 5" id="KW-0472">Membrane</keyword>
<dbReference type="InterPro" id="IPR001902">
    <property type="entry name" value="SLC26A/SulP_fam"/>
</dbReference>
<gene>
    <name evidence="7" type="ORF">NDU88_001842</name>
</gene>
<keyword evidence="2 5" id="KW-0812">Transmembrane</keyword>